<organism evidence="2 3">
    <name type="scientific">Microbacterium trichothecenolyticum</name>
    <name type="common">Aureobacterium trichothecenolyticum</name>
    <dbReference type="NCBI Taxonomy" id="69370"/>
    <lineage>
        <taxon>Bacteria</taxon>
        <taxon>Bacillati</taxon>
        <taxon>Actinomycetota</taxon>
        <taxon>Actinomycetes</taxon>
        <taxon>Micrococcales</taxon>
        <taxon>Microbacteriaceae</taxon>
        <taxon>Microbacterium</taxon>
    </lineage>
</organism>
<accession>A0A0M2H8R6</accession>
<evidence type="ECO:0008006" key="4">
    <source>
        <dbReference type="Google" id="ProtNLM"/>
    </source>
</evidence>
<feature type="transmembrane region" description="Helical" evidence="1">
    <location>
        <begin position="12"/>
        <end position="34"/>
    </location>
</feature>
<dbReference type="AlphaFoldDB" id="A0A0M2H8R6"/>
<protein>
    <recommendedName>
        <fullName evidence="4">Sap-like sulfolipid-1-addressing protein</fullName>
    </recommendedName>
</protein>
<reference evidence="2 3" key="1">
    <citation type="submission" date="2015-02" db="EMBL/GenBank/DDBJ databases">
        <title>Draft genome sequences of ten Microbacterium spp. with emphasis on heavy metal contaminated environments.</title>
        <authorList>
            <person name="Corretto E."/>
        </authorList>
    </citation>
    <scope>NUCLEOTIDE SEQUENCE [LARGE SCALE GENOMIC DNA]</scope>
    <source>
        <strain evidence="2 3">DSM 8608</strain>
    </source>
</reference>
<comment type="caution">
    <text evidence="2">The sequence shown here is derived from an EMBL/GenBank/DDBJ whole genome shotgun (WGS) entry which is preliminary data.</text>
</comment>
<dbReference type="EMBL" id="JYJA01000040">
    <property type="protein sequence ID" value="KJL40356.1"/>
    <property type="molecule type" value="Genomic_DNA"/>
</dbReference>
<dbReference type="Pfam" id="PF11139">
    <property type="entry name" value="SfLAP"/>
    <property type="match status" value="1"/>
</dbReference>
<feature type="transmembrane region" description="Helical" evidence="1">
    <location>
        <begin position="255"/>
        <end position="276"/>
    </location>
</feature>
<dbReference type="InterPro" id="IPR021315">
    <property type="entry name" value="Gap/Sap"/>
</dbReference>
<dbReference type="PATRIC" id="fig|69370.6.peg.3752"/>
<feature type="transmembrane region" description="Helical" evidence="1">
    <location>
        <begin position="161"/>
        <end position="180"/>
    </location>
</feature>
<dbReference type="RefSeq" id="WP_045302049.1">
    <property type="nucleotide sequence ID" value="NZ_JYJA01000040.1"/>
</dbReference>
<evidence type="ECO:0000256" key="1">
    <source>
        <dbReference type="SAM" id="Phobius"/>
    </source>
</evidence>
<feature type="transmembrane region" description="Helical" evidence="1">
    <location>
        <begin position="46"/>
        <end position="68"/>
    </location>
</feature>
<name>A0A0M2H8R6_MICTR</name>
<dbReference type="OrthoDB" id="7062264at2"/>
<keyword evidence="1" id="KW-0472">Membrane</keyword>
<evidence type="ECO:0000313" key="2">
    <source>
        <dbReference type="EMBL" id="KJL40356.1"/>
    </source>
</evidence>
<feature type="transmembrane region" description="Helical" evidence="1">
    <location>
        <begin position="210"/>
        <end position="235"/>
    </location>
</feature>
<keyword evidence="3" id="KW-1185">Reference proteome</keyword>
<feature type="transmembrane region" description="Helical" evidence="1">
    <location>
        <begin position="88"/>
        <end position="106"/>
    </location>
</feature>
<proteinExistence type="predicted"/>
<gene>
    <name evidence="2" type="ORF">RS82_03685</name>
</gene>
<keyword evidence="1" id="KW-0812">Transmembrane</keyword>
<dbReference type="Proteomes" id="UP000034098">
    <property type="component" value="Unassembled WGS sequence"/>
</dbReference>
<keyword evidence="1" id="KW-1133">Transmembrane helix</keyword>
<sequence length="284" mass="29065">MELLADAPLAVTLGILALLDGLSVGTLLVPIFLLLAPGRTPVGRVLLYLVTIAAFYLAVGVLFMLGLVNLVDVAQEFLTSPAGQVVRLVAGAALLLVAFIVGRGAARRAPGSRPAGESVRVSPLTGMPVAATTPAPAASFAASGTTAPESSARLMRWRDRLLAPQASSGGVMAVAVGAGVVEVATMLPYLVAMGMLAEAPLGMPVRIAALAGYCAVMILPAVVLLALRVVAAPVVERPLGRLAAWMERTGRENTAWIIGIVGFLVARGAATELGLFDRMSALLG</sequence>
<evidence type="ECO:0000313" key="3">
    <source>
        <dbReference type="Proteomes" id="UP000034098"/>
    </source>
</evidence>